<keyword evidence="1" id="KW-0472">Membrane</keyword>
<dbReference type="Proteomes" id="UP001595279">
    <property type="component" value="Unassembled WGS sequence"/>
</dbReference>
<feature type="transmembrane region" description="Helical" evidence="1">
    <location>
        <begin position="42"/>
        <end position="61"/>
    </location>
</feature>
<keyword evidence="3" id="KW-1185">Reference proteome</keyword>
<keyword evidence="1" id="KW-0812">Transmembrane</keyword>
<keyword evidence="1" id="KW-1133">Transmembrane helix</keyword>
<dbReference type="RefSeq" id="WP_390268182.1">
    <property type="nucleotide sequence ID" value="NZ_JBHRSA010000005.1"/>
</dbReference>
<organism evidence="2 3">
    <name type="scientific">Virgibacillus xinjiangensis</name>
    <dbReference type="NCBI Taxonomy" id="393090"/>
    <lineage>
        <taxon>Bacteria</taxon>
        <taxon>Bacillati</taxon>
        <taxon>Bacillota</taxon>
        <taxon>Bacilli</taxon>
        <taxon>Bacillales</taxon>
        <taxon>Bacillaceae</taxon>
        <taxon>Virgibacillus</taxon>
    </lineage>
</organism>
<proteinExistence type="predicted"/>
<evidence type="ECO:0000313" key="2">
    <source>
        <dbReference type="EMBL" id="MFC3039208.1"/>
    </source>
</evidence>
<dbReference type="EMBL" id="JBHRSA010000005">
    <property type="protein sequence ID" value="MFC3039208.1"/>
    <property type="molecule type" value="Genomic_DNA"/>
</dbReference>
<evidence type="ECO:0000313" key="3">
    <source>
        <dbReference type="Proteomes" id="UP001595279"/>
    </source>
</evidence>
<name>A0ABV7CSE8_9BACI</name>
<accession>A0ABV7CSE8</accession>
<evidence type="ECO:0000256" key="1">
    <source>
        <dbReference type="SAM" id="Phobius"/>
    </source>
</evidence>
<comment type="caution">
    <text evidence="2">The sequence shown here is derived from an EMBL/GenBank/DDBJ whole genome shotgun (WGS) entry which is preliminary data.</text>
</comment>
<protein>
    <submittedName>
        <fullName evidence="2">ATPase</fullName>
    </submittedName>
</protein>
<gene>
    <name evidence="2" type="ORF">ACFOGI_02965</name>
</gene>
<sequence>MKKPFWIPLTAALGTMALLYMIGLIADIEVLSAEFSFTYTEFSFLPIVVGVVVGFVTEWVMKYRKGLRK</sequence>
<reference evidence="3" key="1">
    <citation type="journal article" date="2019" name="Int. J. Syst. Evol. Microbiol.">
        <title>The Global Catalogue of Microorganisms (GCM) 10K type strain sequencing project: providing services to taxonomists for standard genome sequencing and annotation.</title>
        <authorList>
            <consortium name="The Broad Institute Genomics Platform"/>
            <consortium name="The Broad Institute Genome Sequencing Center for Infectious Disease"/>
            <person name="Wu L."/>
            <person name="Ma J."/>
        </authorList>
    </citation>
    <scope>NUCLEOTIDE SEQUENCE [LARGE SCALE GENOMIC DNA]</scope>
    <source>
        <strain evidence="3">KCTC 13128</strain>
    </source>
</reference>